<dbReference type="Proteomes" id="UP001151760">
    <property type="component" value="Unassembled WGS sequence"/>
</dbReference>
<reference evidence="2" key="2">
    <citation type="submission" date="2022-01" db="EMBL/GenBank/DDBJ databases">
        <authorList>
            <person name="Yamashiro T."/>
            <person name="Shiraishi A."/>
            <person name="Satake H."/>
            <person name="Nakayama K."/>
        </authorList>
    </citation>
    <scope>NUCLEOTIDE SEQUENCE</scope>
</reference>
<feature type="compositionally biased region" description="Polar residues" evidence="1">
    <location>
        <begin position="1"/>
        <end position="10"/>
    </location>
</feature>
<reference evidence="2" key="1">
    <citation type="journal article" date="2022" name="Int. J. Mol. Sci.">
        <title>Draft Genome of Tanacetum Coccineum: Genomic Comparison of Closely Related Tanacetum-Family Plants.</title>
        <authorList>
            <person name="Yamashiro T."/>
            <person name="Shiraishi A."/>
            <person name="Nakayama K."/>
            <person name="Satake H."/>
        </authorList>
    </citation>
    <scope>NUCLEOTIDE SEQUENCE</scope>
</reference>
<evidence type="ECO:0000313" key="2">
    <source>
        <dbReference type="EMBL" id="GJS87061.1"/>
    </source>
</evidence>
<keyword evidence="3" id="KW-1185">Reference proteome</keyword>
<accession>A0ABQ4ZCR3</accession>
<proteinExistence type="predicted"/>
<gene>
    <name evidence="2" type="ORF">Tco_0769697</name>
</gene>
<sequence>MERGFLSQNGSGVGRGVREKQSSMADMSVKNINDVATVNNVANNGTMVGPTPAGNTPGMSTSYANVIGAPSRKAVNFRTLITSGGNGVDVVVPVESIHYNKIRV</sequence>
<evidence type="ECO:0000313" key="3">
    <source>
        <dbReference type="Proteomes" id="UP001151760"/>
    </source>
</evidence>
<name>A0ABQ4ZCR3_9ASTR</name>
<organism evidence="2 3">
    <name type="scientific">Tanacetum coccineum</name>
    <dbReference type="NCBI Taxonomy" id="301880"/>
    <lineage>
        <taxon>Eukaryota</taxon>
        <taxon>Viridiplantae</taxon>
        <taxon>Streptophyta</taxon>
        <taxon>Embryophyta</taxon>
        <taxon>Tracheophyta</taxon>
        <taxon>Spermatophyta</taxon>
        <taxon>Magnoliopsida</taxon>
        <taxon>eudicotyledons</taxon>
        <taxon>Gunneridae</taxon>
        <taxon>Pentapetalae</taxon>
        <taxon>asterids</taxon>
        <taxon>campanulids</taxon>
        <taxon>Asterales</taxon>
        <taxon>Asteraceae</taxon>
        <taxon>Asteroideae</taxon>
        <taxon>Anthemideae</taxon>
        <taxon>Anthemidinae</taxon>
        <taxon>Tanacetum</taxon>
    </lineage>
</organism>
<dbReference type="EMBL" id="BQNB010011169">
    <property type="protein sequence ID" value="GJS87061.1"/>
    <property type="molecule type" value="Genomic_DNA"/>
</dbReference>
<evidence type="ECO:0000256" key="1">
    <source>
        <dbReference type="SAM" id="MobiDB-lite"/>
    </source>
</evidence>
<feature type="region of interest" description="Disordered" evidence="1">
    <location>
        <begin position="1"/>
        <end position="28"/>
    </location>
</feature>
<comment type="caution">
    <text evidence="2">The sequence shown here is derived from an EMBL/GenBank/DDBJ whole genome shotgun (WGS) entry which is preliminary data.</text>
</comment>
<protein>
    <submittedName>
        <fullName evidence="2">Uncharacterized protein</fullName>
    </submittedName>
</protein>